<evidence type="ECO:0000259" key="11">
    <source>
        <dbReference type="SMART" id="SM00478"/>
    </source>
</evidence>
<dbReference type="PIRSF" id="PIRSF001435">
    <property type="entry name" value="Nth"/>
    <property type="match status" value="1"/>
</dbReference>
<dbReference type="Pfam" id="PF00633">
    <property type="entry name" value="HHH"/>
    <property type="match status" value="1"/>
</dbReference>
<dbReference type="EMBL" id="BAAAZH010000020">
    <property type="protein sequence ID" value="GAA4122133.1"/>
    <property type="molecule type" value="Genomic_DNA"/>
</dbReference>
<feature type="binding site" evidence="10">
    <location>
        <position position="206"/>
    </location>
    <ligand>
        <name>[4Fe-4S] cluster</name>
        <dbReference type="ChEBI" id="CHEBI:49883"/>
    </ligand>
</feature>
<feature type="domain" description="HhH-GPD" evidence="11">
    <location>
        <begin position="50"/>
        <end position="197"/>
    </location>
</feature>
<evidence type="ECO:0000256" key="1">
    <source>
        <dbReference type="ARBA" id="ARBA00008343"/>
    </source>
</evidence>
<dbReference type="SMART" id="SM00525">
    <property type="entry name" value="FES"/>
    <property type="match status" value="1"/>
</dbReference>
<evidence type="ECO:0000256" key="6">
    <source>
        <dbReference type="ARBA" id="ARBA00023004"/>
    </source>
</evidence>
<keyword evidence="5 10" id="KW-0378">Hydrolase</keyword>
<evidence type="ECO:0000256" key="8">
    <source>
        <dbReference type="ARBA" id="ARBA00023204"/>
    </source>
</evidence>
<keyword evidence="10" id="KW-0456">Lyase</keyword>
<keyword evidence="8 10" id="KW-0234">DNA repair</keyword>
<feature type="binding site" evidence="10">
    <location>
        <position position="215"/>
    </location>
    <ligand>
        <name>[4Fe-4S] cluster</name>
        <dbReference type="ChEBI" id="CHEBI:49883"/>
    </ligand>
</feature>
<dbReference type="InterPro" id="IPR005759">
    <property type="entry name" value="Nth"/>
</dbReference>
<keyword evidence="7 10" id="KW-0411">Iron-sulfur</keyword>
<keyword evidence="10" id="KW-0238">DNA-binding</keyword>
<keyword evidence="6 10" id="KW-0408">Iron</keyword>
<dbReference type="SUPFAM" id="SSF48150">
    <property type="entry name" value="DNA-glycosylase"/>
    <property type="match status" value="1"/>
</dbReference>
<dbReference type="InterPro" id="IPR003265">
    <property type="entry name" value="HhH-GPD_domain"/>
</dbReference>
<organism evidence="12 13">
    <name type="scientific">Nocardioides fonticola</name>
    <dbReference type="NCBI Taxonomy" id="450363"/>
    <lineage>
        <taxon>Bacteria</taxon>
        <taxon>Bacillati</taxon>
        <taxon>Actinomycetota</taxon>
        <taxon>Actinomycetes</taxon>
        <taxon>Propionibacteriales</taxon>
        <taxon>Nocardioidaceae</taxon>
        <taxon>Nocardioides</taxon>
    </lineage>
</organism>
<evidence type="ECO:0000256" key="5">
    <source>
        <dbReference type="ARBA" id="ARBA00022801"/>
    </source>
</evidence>
<dbReference type="Pfam" id="PF00730">
    <property type="entry name" value="HhH-GPD"/>
    <property type="match status" value="1"/>
</dbReference>
<keyword evidence="3 10" id="KW-0479">Metal-binding</keyword>
<comment type="similarity">
    <text evidence="1 10">Belongs to the Nth/MutY family.</text>
</comment>
<evidence type="ECO:0000256" key="4">
    <source>
        <dbReference type="ARBA" id="ARBA00022763"/>
    </source>
</evidence>
<name>A0ABP7XN98_9ACTN</name>
<gene>
    <name evidence="10" type="primary">nth</name>
    <name evidence="12" type="ORF">GCM10022215_27700</name>
</gene>
<evidence type="ECO:0000256" key="2">
    <source>
        <dbReference type="ARBA" id="ARBA00022485"/>
    </source>
</evidence>
<comment type="catalytic activity">
    <reaction evidence="10">
        <text>2'-deoxyribonucleotide-(2'-deoxyribose 5'-phosphate)-2'-deoxyribonucleotide-DNA = a 3'-end 2'-deoxyribonucleotide-(2,3-dehydro-2,3-deoxyribose 5'-phosphate)-DNA + a 5'-end 5'-phospho-2'-deoxyribonucleoside-DNA + H(+)</text>
        <dbReference type="Rhea" id="RHEA:66592"/>
        <dbReference type="Rhea" id="RHEA-COMP:13180"/>
        <dbReference type="Rhea" id="RHEA-COMP:16897"/>
        <dbReference type="Rhea" id="RHEA-COMP:17067"/>
        <dbReference type="ChEBI" id="CHEBI:15378"/>
        <dbReference type="ChEBI" id="CHEBI:136412"/>
        <dbReference type="ChEBI" id="CHEBI:157695"/>
        <dbReference type="ChEBI" id="CHEBI:167181"/>
        <dbReference type="EC" id="4.2.99.18"/>
    </reaction>
</comment>
<dbReference type="InterPro" id="IPR011257">
    <property type="entry name" value="DNA_glycosylase"/>
</dbReference>
<dbReference type="NCBIfam" id="TIGR01083">
    <property type="entry name" value="nth"/>
    <property type="match status" value="1"/>
</dbReference>
<evidence type="ECO:0000256" key="10">
    <source>
        <dbReference type="HAMAP-Rule" id="MF_00942"/>
    </source>
</evidence>
<dbReference type="InterPro" id="IPR023170">
    <property type="entry name" value="HhH_base_excis_C"/>
</dbReference>
<evidence type="ECO:0000256" key="9">
    <source>
        <dbReference type="ARBA" id="ARBA00023295"/>
    </source>
</evidence>
<dbReference type="PROSITE" id="PS01155">
    <property type="entry name" value="ENDONUCLEASE_III_2"/>
    <property type="match status" value="1"/>
</dbReference>
<dbReference type="Gene3D" id="1.10.340.30">
    <property type="entry name" value="Hypothetical protein, domain 2"/>
    <property type="match status" value="1"/>
</dbReference>
<dbReference type="InterPro" id="IPR000445">
    <property type="entry name" value="HhH_motif"/>
</dbReference>
<feature type="binding site" evidence="10">
    <location>
        <position position="199"/>
    </location>
    <ligand>
        <name>[4Fe-4S] cluster</name>
        <dbReference type="ChEBI" id="CHEBI:49883"/>
    </ligand>
</feature>
<dbReference type="CDD" id="cd00056">
    <property type="entry name" value="ENDO3c"/>
    <property type="match status" value="1"/>
</dbReference>
<accession>A0ABP7XN98</accession>
<dbReference type="SMART" id="SM00478">
    <property type="entry name" value="ENDO3c"/>
    <property type="match status" value="1"/>
</dbReference>
<comment type="function">
    <text evidence="10">DNA repair enzyme that has both DNA N-glycosylase activity and AP-lyase activity. The DNA N-glycosylase activity releases various damaged pyrimidines from DNA by cleaving the N-glycosidic bond, leaving an AP (apurinic/apyrimidinic) site. The AP-lyase activity cleaves the phosphodiester bond 3' to the AP site by a beta-elimination, leaving a 3'-terminal unsaturated sugar and a product with a terminal 5'-phosphate.</text>
</comment>
<dbReference type="InterPro" id="IPR003651">
    <property type="entry name" value="Endonuclease3_FeS-loop_motif"/>
</dbReference>
<protein>
    <recommendedName>
        <fullName evidence="10">Endonuclease III</fullName>
        <ecNumber evidence="10">4.2.99.18</ecNumber>
    </recommendedName>
    <alternativeName>
        <fullName evidence="10">DNA-(apurinic or apyrimidinic site) lyase</fullName>
    </alternativeName>
</protein>
<evidence type="ECO:0000256" key="7">
    <source>
        <dbReference type="ARBA" id="ARBA00023014"/>
    </source>
</evidence>
<sequence>MPAPVVPAAPPTTLVRRARKVHRVLAETYPDAHCELDFATPFELLVVTVLSAQTTDKRVNAVRPTLFAAYPDARAMAAADREHLEQIVGPLGFFRAKTESLLKLSAALVEQYDGEVPPKLEELVKLPGVGRKTANVVLGNAFDIPGITVDTHFGRLARRFGWTEETDPVKVEHAVGALFEKRDWTMLSHRLIWHGRRRCHAQKPACGACPVARWCPAYGEGPTDPVVAEKLVRTEGRN</sequence>
<dbReference type="PANTHER" id="PTHR10359">
    <property type="entry name" value="A/G-SPECIFIC ADENINE GLYCOSYLASE/ENDONUCLEASE III"/>
    <property type="match status" value="1"/>
</dbReference>
<evidence type="ECO:0000256" key="3">
    <source>
        <dbReference type="ARBA" id="ARBA00022723"/>
    </source>
</evidence>
<dbReference type="Gene3D" id="1.10.1670.10">
    <property type="entry name" value="Helix-hairpin-Helix base-excision DNA repair enzymes (C-terminal)"/>
    <property type="match status" value="1"/>
</dbReference>
<keyword evidence="13" id="KW-1185">Reference proteome</keyword>
<comment type="cofactor">
    <cofactor evidence="10">
        <name>[4Fe-4S] cluster</name>
        <dbReference type="ChEBI" id="CHEBI:49883"/>
    </cofactor>
    <text evidence="10">Binds 1 [4Fe-4S] cluster.</text>
</comment>
<dbReference type="Proteomes" id="UP001501495">
    <property type="component" value="Unassembled WGS sequence"/>
</dbReference>
<keyword evidence="9 10" id="KW-0326">Glycosidase</keyword>
<keyword evidence="2 10" id="KW-0004">4Fe-4S</keyword>
<keyword evidence="4 10" id="KW-0227">DNA damage</keyword>
<dbReference type="Pfam" id="PF10576">
    <property type="entry name" value="EndIII_4Fe-2S"/>
    <property type="match status" value="1"/>
</dbReference>
<feature type="binding site" evidence="10">
    <location>
        <position position="209"/>
    </location>
    <ligand>
        <name>[4Fe-4S] cluster</name>
        <dbReference type="ChEBI" id="CHEBI:49883"/>
    </ligand>
</feature>
<dbReference type="PANTHER" id="PTHR10359:SF18">
    <property type="entry name" value="ENDONUCLEASE III"/>
    <property type="match status" value="1"/>
</dbReference>
<dbReference type="PROSITE" id="PS00764">
    <property type="entry name" value="ENDONUCLEASE_III_1"/>
    <property type="match status" value="1"/>
</dbReference>
<proteinExistence type="inferred from homology"/>
<evidence type="ECO:0000313" key="12">
    <source>
        <dbReference type="EMBL" id="GAA4122133.1"/>
    </source>
</evidence>
<reference evidence="13" key="1">
    <citation type="journal article" date="2019" name="Int. J. Syst. Evol. Microbiol.">
        <title>The Global Catalogue of Microorganisms (GCM) 10K type strain sequencing project: providing services to taxonomists for standard genome sequencing and annotation.</title>
        <authorList>
            <consortium name="The Broad Institute Genomics Platform"/>
            <consortium name="The Broad Institute Genome Sequencing Center for Infectious Disease"/>
            <person name="Wu L."/>
            <person name="Ma J."/>
        </authorList>
    </citation>
    <scope>NUCLEOTIDE SEQUENCE [LARGE SCALE GENOMIC DNA]</scope>
    <source>
        <strain evidence="13">JCM 16703</strain>
    </source>
</reference>
<comment type="caution">
    <text evidence="12">The sequence shown here is derived from an EMBL/GenBank/DDBJ whole genome shotgun (WGS) entry which is preliminary data.</text>
</comment>
<dbReference type="HAMAP" id="MF_00942">
    <property type="entry name" value="Nth"/>
    <property type="match status" value="1"/>
</dbReference>
<dbReference type="EC" id="4.2.99.18" evidence="10"/>
<dbReference type="InterPro" id="IPR004035">
    <property type="entry name" value="Endouclease-III_FeS-bd_BS"/>
</dbReference>
<evidence type="ECO:0000313" key="13">
    <source>
        <dbReference type="Proteomes" id="UP001501495"/>
    </source>
</evidence>
<dbReference type="InterPro" id="IPR004036">
    <property type="entry name" value="Endonuclease-III-like_CS2"/>
</dbReference>